<dbReference type="Gene3D" id="3.90.1640.30">
    <property type="match status" value="1"/>
</dbReference>
<dbReference type="InterPro" id="IPR038763">
    <property type="entry name" value="DHH_sf"/>
</dbReference>
<dbReference type="Pfam" id="PF17768">
    <property type="entry name" value="RecJ_OB"/>
    <property type="match status" value="1"/>
</dbReference>
<proteinExistence type="inferred from homology"/>
<evidence type="ECO:0000313" key="9">
    <source>
        <dbReference type="EMBL" id="OGY53112.1"/>
    </source>
</evidence>
<organism evidence="9 10">
    <name type="scientific">Candidatus Buchananbacteria bacterium RIFCSPLOWO2_01_FULL_39_33</name>
    <dbReference type="NCBI Taxonomy" id="1797543"/>
    <lineage>
        <taxon>Bacteria</taxon>
        <taxon>Candidatus Buchananiibacteriota</taxon>
    </lineage>
</organism>
<dbReference type="PANTHER" id="PTHR30255">
    <property type="entry name" value="SINGLE-STRANDED-DNA-SPECIFIC EXONUCLEASE RECJ"/>
    <property type="match status" value="1"/>
</dbReference>
<dbReference type="NCBIfam" id="TIGR00644">
    <property type="entry name" value="recJ"/>
    <property type="match status" value="1"/>
</dbReference>
<dbReference type="EMBL" id="MHIM01000004">
    <property type="protein sequence ID" value="OGY53112.1"/>
    <property type="molecule type" value="Genomic_DNA"/>
</dbReference>
<protein>
    <recommendedName>
        <fullName evidence="2">Single-stranded-DNA-specific exonuclease RecJ</fullName>
    </recommendedName>
</protein>
<comment type="caution">
    <text evidence="9">The sequence shown here is derived from an EMBL/GenBank/DDBJ whole genome shotgun (WGS) entry which is preliminary data.</text>
</comment>
<feature type="domain" description="RecJ OB" evidence="8">
    <location>
        <begin position="461"/>
        <end position="569"/>
    </location>
</feature>
<dbReference type="GO" id="GO:0003676">
    <property type="term" value="F:nucleic acid binding"/>
    <property type="evidence" value="ECO:0007669"/>
    <property type="project" value="InterPro"/>
</dbReference>
<dbReference type="InterPro" id="IPR051673">
    <property type="entry name" value="SSDNA_exonuclease_RecJ"/>
</dbReference>
<evidence type="ECO:0000259" key="7">
    <source>
        <dbReference type="Pfam" id="PF02272"/>
    </source>
</evidence>
<evidence type="ECO:0000259" key="8">
    <source>
        <dbReference type="Pfam" id="PF17768"/>
    </source>
</evidence>
<dbReference type="InterPro" id="IPR004610">
    <property type="entry name" value="RecJ"/>
</dbReference>
<keyword evidence="5 9" id="KW-0269">Exonuclease</keyword>
<dbReference type="Pfam" id="PF02272">
    <property type="entry name" value="DHHA1"/>
    <property type="match status" value="1"/>
</dbReference>
<dbReference type="InterPro" id="IPR041122">
    <property type="entry name" value="RecJ_OB"/>
</dbReference>
<keyword evidence="3" id="KW-0540">Nuclease</keyword>
<dbReference type="Proteomes" id="UP000177376">
    <property type="component" value="Unassembled WGS sequence"/>
</dbReference>
<dbReference type="InterPro" id="IPR003156">
    <property type="entry name" value="DHHA1_dom"/>
</dbReference>
<accession>A0A1G1YL96</accession>
<dbReference type="PANTHER" id="PTHR30255:SF2">
    <property type="entry name" value="SINGLE-STRANDED-DNA-SPECIFIC EXONUCLEASE RECJ"/>
    <property type="match status" value="1"/>
</dbReference>
<feature type="domain" description="DDH" evidence="6">
    <location>
        <begin position="79"/>
        <end position="236"/>
    </location>
</feature>
<dbReference type="GO" id="GO:0008409">
    <property type="term" value="F:5'-3' exonuclease activity"/>
    <property type="evidence" value="ECO:0007669"/>
    <property type="project" value="InterPro"/>
</dbReference>
<comment type="similarity">
    <text evidence="1">Belongs to the RecJ family.</text>
</comment>
<dbReference type="GO" id="GO:0006310">
    <property type="term" value="P:DNA recombination"/>
    <property type="evidence" value="ECO:0007669"/>
    <property type="project" value="InterPro"/>
</dbReference>
<dbReference type="AlphaFoldDB" id="A0A1G1YL96"/>
<dbReference type="Gene3D" id="2.40.50.460">
    <property type="match status" value="1"/>
</dbReference>
<evidence type="ECO:0000256" key="4">
    <source>
        <dbReference type="ARBA" id="ARBA00022801"/>
    </source>
</evidence>
<dbReference type="Pfam" id="PF01368">
    <property type="entry name" value="DHH"/>
    <property type="match status" value="1"/>
</dbReference>
<evidence type="ECO:0000256" key="3">
    <source>
        <dbReference type="ARBA" id="ARBA00022722"/>
    </source>
</evidence>
<dbReference type="GO" id="GO:0006281">
    <property type="term" value="P:DNA repair"/>
    <property type="evidence" value="ECO:0007669"/>
    <property type="project" value="InterPro"/>
</dbReference>
<reference evidence="9 10" key="1">
    <citation type="journal article" date="2016" name="Nat. Commun.">
        <title>Thousands of microbial genomes shed light on interconnected biogeochemical processes in an aquifer system.</title>
        <authorList>
            <person name="Anantharaman K."/>
            <person name="Brown C.T."/>
            <person name="Hug L.A."/>
            <person name="Sharon I."/>
            <person name="Castelle C.J."/>
            <person name="Probst A.J."/>
            <person name="Thomas B.C."/>
            <person name="Singh A."/>
            <person name="Wilkins M.J."/>
            <person name="Karaoz U."/>
            <person name="Brodie E.L."/>
            <person name="Williams K.H."/>
            <person name="Hubbard S.S."/>
            <person name="Banfield J.F."/>
        </authorList>
    </citation>
    <scope>NUCLEOTIDE SEQUENCE [LARGE SCALE GENOMIC DNA]</scope>
</reference>
<name>A0A1G1YL96_9BACT</name>
<gene>
    <name evidence="9" type="ORF">A3A02_00145</name>
</gene>
<keyword evidence="4" id="KW-0378">Hydrolase</keyword>
<sequence length="575" mass="64266">MPKTWQVLEPAADQLVENFPVANKIIRQLLYHRGLTEPRAINDFLNPDYEKQIIDPFLFADMEKAVKRILAAAKNNEPVMIYGDYDADGVCATAVLYNALKKLGINVGVWIPFREKEGYGLNPAAVQEIIANGYKLVITVDCGIANKEEVALFKSQGVEVIITDHHQEPLELPNSALAIINPSLKNSTYPFRYLCGTGVAFKIVQALMKKQNEFKLSSKIPAGFDKWLLDLVAIATVGDMVSLLGENRVLVKYGLIVLNKTRRAGVMKIIEQVNHYSGEIDAQYISWRLVPRINAAGRVNHASSAFRLIVSEDVEESAKLIGQLEKENTERQSITAAILREAERQVEAIKNEKLLWAVGENWQPGIVGLVAGKISDKYNLPAIVVAKDGDKYVGSGRSIDIFDITGALKQSDKYLEKYGGHPQACGFTVLGQDNFNKFKEKLSAIAQAELSGLDLKPVLSIEAAISLADIDWNFYNWLKRFEPYGEANPQPLFLVKNLRIEQLQMVGSDGQHLRAMVSQANHPVSHKIIGFYFSQWCTKLDIGDQLDVVFEIGINEWNNNRELQLKVVDLKKSEI</sequence>
<evidence type="ECO:0000256" key="1">
    <source>
        <dbReference type="ARBA" id="ARBA00005915"/>
    </source>
</evidence>
<evidence type="ECO:0000259" key="6">
    <source>
        <dbReference type="Pfam" id="PF01368"/>
    </source>
</evidence>
<evidence type="ECO:0000256" key="5">
    <source>
        <dbReference type="ARBA" id="ARBA00022839"/>
    </source>
</evidence>
<evidence type="ECO:0000313" key="10">
    <source>
        <dbReference type="Proteomes" id="UP000177376"/>
    </source>
</evidence>
<evidence type="ECO:0000256" key="2">
    <source>
        <dbReference type="ARBA" id="ARBA00019841"/>
    </source>
</evidence>
<feature type="domain" description="DHHA1" evidence="7">
    <location>
        <begin position="353"/>
        <end position="446"/>
    </location>
</feature>
<dbReference type="SUPFAM" id="SSF64182">
    <property type="entry name" value="DHH phosphoesterases"/>
    <property type="match status" value="1"/>
</dbReference>
<dbReference type="InterPro" id="IPR001667">
    <property type="entry name" value="DDH_dom"/>
</dbReference>